<reference evidence="2 3" key="1">
    <citation type="submission" date="2021-03" db="EMBL/GenBank/DDBJ databases">
        <title>Sequencing the genomes of 1000 actinobacteria strains.</title>
        <authorList>
            <person name="Klenk H.-P."/>
        </authorList>
    </citation>
    <scope>NUCLEOTIDE SEQUENCE [LARGE SCALE GENOMIC DNA]</scope>
    <source>
        <strain evidence="2 3">DSM 45516</strain>
    </source>
</reference>
<evidence type="ECO:0000313" key="2">
    <source>
        <dbReference type="EMBL" id="MBP2189045.1"/>
    </source>
</evidence>
<dbReference type="RefSeq" id="WP_209887145.1">
    <property type="nucleotide sequence ID" value="NZ_JAGGMR010000001.1"/>
</dbReference>
<comment type="caution">
    <text evidence="2">The sequence shown here is derived from an EMBL/GenBank/DDBJ whole genome shotgun (WGS) entry which is preliminary data.</text>
</comment>
<evidence type="ECO:0008006" key="4">
    <source>
        <dbReference type="Google" id="ProtNLM"/>
    </source>
</evidence>
<name>A0ABS4QBH2_9NOCA</name>
<protein>
    <recommendedName>
        <fullName evidence="4">DUF2993 domain-containing protein</fullName>
    </recommendedName>
</protein>
<keyword evidence="1" id="KW-0472">Membrane</keyword>
<proteinExistence type="predicted"/>
<evidence type="ECO:0000313" key="3">
    <source>
        <dbReference type="Proteomes" id="UP001519325"/>
    </source>
</evidence>
<accession>A0ABS4QBH2</accession>
<feature type="transmembrane region" description="Helical" evidence="1">
    <location>
        <begin position="48"/>
        <end position="69"/>
    </location>
</feature>
<sequence>MPGSGEIDRRRRLKRVTTLRPKRPPSTRQRIAGRVVAAVTGLGRTSKVVIGLAVAALVSGVVGLVMTNFGPALGDALRSGPEIRVAVHHGIGRVGNIYVLPGRLAGEPDTVPTAAADLRKLLVANQATIVGPLRVKIVLEGARTQTVSILDIAVRVVEKKPALNGTLLRFPLQGAEQNLDACVDLSSTAPRVVKRGEDGACPVPGRSFFDGTRIDLKLGEQYIVDVEVEPMAPEPEVAASYKFEFIITGVASGKLFEMTVGNSGSPFSVSDYADRYGAVYTPVGDINVVKKVDAAQFCSPTCSRPRG</sequence>
<keyword evidence="3" id="KW-1185">Reference proteome</keyword>
<keyword evidence="1" id="KW-1133">Transmembrane helix</keyword>
<gene>
    <name evidence="2" type="ORF">BJ987_001946</name>
</gene>
<evidence type="ECO:0000256" key="1">
    <source>
        <dbReference type="SAM" id="Phobius"/>
    </source>
</evidence>
<organism evidence="2 3">
    <name type="scientific">Nocardia goodfellowii</name>
    <dbReference type="NCBI Taxonomy" id="882446"/>
    <lineage>
        <taxon>Bacteria</taxon>
        <taxon>Bacillati</taxon>
        <taxon>Actinomycetota</taxon>
        <taxon>Actinomycetes</taxon>
        <taxon>Mycobacteriales</taxon>
        <taxon>Nocardiaceae</taxon>
        <taxon>Nocardia</taxon>
    </lineage>
</organism>
<dbReference type="EMBL" id="JAGGMR010000001">
    <property type="protein sequence ID" value="MBP2189045.1"/>
    <property type="molecule type" value="Genomic_DNA"/>
</dbReference>
<dbReference type="Proteomes" id="UP001519325">
    <property type="component" value="Unassembled WGS sequence"/>
</dbReference>
<keyword evidence="1" id="KW-0812">Transmembrane</keyword>